<reference evidence="1 2" key="1">
    <citation type="submission" date="2020-01" db="EMBL/GenBank/DDBJ databases">
        <authorList>
            <person name="McLean J."/>
            <person name="Elizabeth H."/>
            <person name="Mathew S."/>
            <person name="Zack K.M."/>
            <person name="Garlena R.A."/>
            <person name="Russell D.A."/>
            <person name="Pope W.H."/>
            <person name="Jacobs-Sera D."/>
            <person name="Hatfull G.F."/>
        </authorList>
    </citation>
    <scope>NUCLEOTIDE SEQUENCE [LARGE SCALE GENOMIC DNA]</scope>
</reference>
<dbReference type="KEGG" id="vg:55626938"/>
<keyword evidence="2" id="KW-1185">Reference proteome</keyword>
<dbReference type="RefSeq" id="YP_009856195.1">
    <property type="nucleotide sequence ID" value="NC_048850.1"/>
</dbReference>
<gene>
    <name evidence="1" type="primary">9</name>
    <name evidence="1" type="ORF">SEA_CORNIE_9</name>
</gene>
<dbReference type="GeneID" id="55626938"/>
<accession>A0A6G6XJZ7</accession>
<proteinExistence type="predicted"/>
<protein>
    <submittedName>
        <fullName evidence="1">Head-to-tail stopper</fullName>
    </submittedName>
</protein>
<organism evidence="1 2">
    <name type="scientific">Mycobacterium phage Cornie</name>
    <dbReference type="NCBI Taxonomy" id="2704043"/>
    <lineage>
        <taxon>Viruses</taxon>
        <taxon>Duplodnaviria</taxon>
        <taxon>Heunggongvirae</taxon>
        <taxon>Uroviricota</taxon>
        <taxon>Caudoviricetes</taxon>
        <taxon>Gracegardnervirinae</taxon>
        <taxon>Cornievirus</taxon>
        <taxon>Cornievirus cornie</taxon>
        <taxon>Mycobacterium virus Cornie</taxon>
    </lineage>
</organism>
<sequence length="116" mass="12654">MTMPLEYGGQTVTFVTVTETGAIGWGGLKETTETTVDVPGCHFRPYTNDETGGQVTVATELWKCTAPPVPAVLNAQPRDKVRVNGALFHIEGPVQPKRDLQGNLHHVTVFCKRQHA</sequence>
<evidence type="ECO:0000313" key="1">
    <source>
        <dbReference type="EMBL" id="QIG58387.1"/>
    </source>
</evidence>
<dbReference type="EMBL" id="MN908688">
    <property type="protein sequence ID" value="QIG58387.1"/>
    <property type="molecule type" value="Genomic_DNA"/>
</dbReference>
<evidence type="ECO:0000313" key="2">
    <source>
        <dbReference type="Proteomes" id="UP000503444"/>
    </source>
</evidence>
<dbReference type="Proteomes" id="UP000503444">
    <property type="component" value="Segment"/>
</dbReference>
<name>A0A6G6XJZ7_9CAUD</name>